<dbReference type="EMBL" id="QZCH01000018">
    <property type="protein sequence ID" value="RJG42312.1"/>
    <property type="molecule type" value="Genomic_DNA"/>
</dbReference>
<keyword evidence="2" id="KW-1185">Reference proteome</keyword>
<evidence type="ECO:0000313" key="1">
    <source>
        <dbReference type="EMBL" id="RJG42312.1"/>
    </source>
</evidence>
<reference evidence="1 2" key="2">
    <citation type="submission" date="2019-01" db="EMBL/GenBank/DDBJ databases">
        <title>Motilimonas pumilus sp. nov., isolated from the gut of sea cucumber (Apostichopus japonicus).</title>
        <authorList>
            <person name="Wang F.-Q."/>
            <person name="Ren L.-H."/>
            <person name="Lin Y.-W."/>
            <person name="Sun G.-H."/>
            <person name="Du Z.-J."/>
            <person name="Zhao J.-X."/>
            <person name="Liu X.-J."/>
            <person name="Liu L.-J."/>
        </authorList>
    </citation>
    <scope>NUCLEOTIDE SEQUENCE [LARGE SCALE GENOMIC DNA]</scope>
    <source>
        <strain evidence="1 2">PLHSC7-2</strain>
    </source>
</reference>
<dbReference type="SUPFAM" id="SSF53850">
    <property type="entry name" value="Periplasmic binding protein-like II"/>
    <property type="match status" value="1"/>
</dbReference>
<organism evidence="1 2">
    <name type="scientific">Motilimonas pumila</name>
    <dbReference type="NCBI Taxonomy" id="2303987"/>
    <lineage>
        <taxon>Bacteria</taxon>
        <taxon>Pseudomonadati</taxon>
        <taxon>Pseudomonadota</taxon>
        <taxon>Gammaproteobacteria</taxon>
        <taxon>Alteromonadales</taxon>
        <taxon>Alteromonadales genera incertae sedis</taxon>
        <taxon>Motilimonas</taxon>
    </lineage>
</organism>
<comment type="caution">
    <text evidence="1">The sequence shown here is derived from an EMBL/GenBank/DDBJ whole genome shotgun (WGS) entry which is preliminary data.</text>
</comment>
<protein>
    <submittedName>
        <fullName evidence="1">ABC transporter substrate-binding protein</fullName>
    </submittedName>
</protein>
<reference evidence="1 2" key="1">
    <citation type="submission" date="2018-09" db="EMBL/GenBank/DDBJ databases">
        <authorList>
            <person name="Wang F."/>
        </authorList>
    </citation>
    <scope>NUCLEOTIDE SEQUENCE [LARGE SCALE GENOMIC DNA]</scope>
    <source>
        <strain evidence="1 2">PLHSC7-2</strain>
    </source>
</reference>
<dbReference type="PANTHER" id="PTHR38834:SF3">
    <property type="entry name" value="SOLUTE-BINDING PROTEIN FAMILY 3_N-TERMINAL DOMAIN-CONTAINING PROTEIN"/>
    <property type="match status" value="1"/>
</dbReference>
<proteinExistence type="predicted"/>
<dbReference type="Gene3D" id="3.40.190.10">
    <property type="entry name" value="Periplasmic binding protein-like II"/>
    <property type="match status" value="2"/>
</dbReference>
<gene>
    <name evidence="1" type="ORF">D1Z90_13620</name>
</gene>
<dbReference type="Proteomes" id="UP000283255">
    <property type="component" value="Unassembled WGS sequence"/>
</dbReference>
<evidence type="ECO:0000313" key="2">
    <source>
        <dbReference type="Proteomes" id="UP000283255"/>
    </source>
</evidence>
<dbReference type="AlphaFoldDB" id="A0A418YCQ4"/>
<accession>A0A418YCQ4</accession>
<sequence>MLTGISNVAIAEETQLTILTSNEPPMNFEHQGKITGLITEYVELLRQDTPASEPIKLAPWARVLEAGRTQPNTMIFSTEKSPSRSPNFHWVGPIMAKRWFFLAKHPEDYSFNTLDDYKQVENIGVLRADNRESWLLEQGFDNLYPVNNLEQAYKMLQEKRLDIVLTGDVEHSYMVRYFPEFNNLHGVFDVNVAYSYLAFSKFTCESILQAWQHAFEANKNHPQLQEMKKKWGQHIEQTLVLKDGMFSLAQADSVAIRQPKGK</sequence>
<dbReference type="PANTHER" id="PTHR38834">
    <property type="entry name" value="PERIPLASMIC SUBSTRATE BINDING PROTEIN FAMILY 3"/>
    <property type="match status" value="1"/>
</dbReference>
<name>A0A418YCQ4_9GAMM</name>